<evidence type="ECO:0000259" key="13">
    <source>
        <dbReference type="Pfam" id="PF03958"/>
    </source>
</evidence>
<dbReference type="PANTHER" id="PTHR30332:SF24">
    <property type="entry name" value="SECRETIN GSPD-RELATED"/>
    <property type="match status" value="1"/>
</dbReference>
<dbReference type="InterPro" id="IPR038591">
    <property type="entry name" value="NolW-like_sf"/>
</dbReference>
<accession>A0ABV8V0A2</accession>
<evidence type="ECO:0000256" key="3">
    <source>
        <dbReference type="ARBA" id="ARBA00022448"/>
    </source>
</evidence>
<dbReference type="PROSITE" id="PS00875">
    <property type="entry name" value="T2SP_D"/>
    <property type="match status" value="1"/>
</dbReference>
<dbReference type="InterPro" id="IPR001775">
    <property type="entry name" value="GspD/PilQ"/>
</dbReference>
<dbReference type="NCBIfam" id="TIGR02517">
    <property type="entry name" value="type_II_gspD"/>
    <property type="match status" value="1"/>
</dbReference>
<gene>
    <name evidence="15" type="primary">gspD</name>
    <name evidence="15" type="ORF">ACFOX3_02325</name>
</gene>
<comment type="caution">
    <text evidence="15">The sequence shown here is derived from an EMBL/GenBank/DDBJ whole genome shotgun (WGS) entry which is preliminary data.</text>
</comment>
<keyword evidence="6 11" id="KW-0732">Signal</keyword>
<keyword evidence="8" id="KW-0472">Membrane</keyword>
<dbReference type="InterPro" id="IPR005644">
    <property type="entry name" value="NolW-like"/>
</dbReference>
<feature type="domain" description="NolW-like" evidence="13">
    <location>
        <begin position="193"/>
        <end position="263"/>
    </location>
</feature>
<feature type="domain" description="GspD-like N0" evidence="14">
    <location>
        <begin position="35"/>
        <end position="104"/>
    </location>
</feature>
<feature type="domain" description="NolW-like" evidence="13">
    <location>
        <begin position="130"/>
        <end position="187"/>
    </location>
</feature>
<organism evidence="15 16">
    <name type="scientific">Simiduia curdlanivorans</name>
    <dbReference type="NCBI Taxonomy" id="1492769"/>
    <lineage>
        <taxon>Bacteria</taxon>
        <taxon>Pseudomonadati</taxon>
        <taxon>Pseudomonadota</taxon>
        <taxon>Gammaproteobacteria</taxon>
        <taxon>Cellvibrionales</taxon>
        <taxon>Cellvibrionaceae</taxon>
        <taxon>Simiduia</taxon>
    </lineage>
</organism>
<dbReference type="PRINTS" id="PR00811">
    <property type="entry name" value="BCTERIALGSPD"/>
</dbReference>
<dbReference type="InterPro" id="IPR004846">
    <property type="entry name" value="T2SS/T3SS_dom"/>
</dbReference>
<evidence type="ECO:0000256" key="2">
    <source>
        <dbReference type="ARBA" id="ARBA00006980"/>
    </source>
</evidence>
<comment type="similarity">
    <text evidence="2">Belongs to the bacterial secretin family. GSP D subfamily.</text>
</comment>
<name>A0ABV8V0A2_9GAMM</name>
<evidence type="ECO:0000256" key="6">
    <source>
        <dbReference type="ARBA" id="ARBA00022729"/>
    </source>
</evidence>
<feature type="chain" id="PRO_5047185338" evidence="11">
    <location>
        <begin position="29"/>
        <end position="656"/>
    </location>
</feature>
<keyword evidence="16" id="KW-1185">Reference proteome</keyword>
<evidence type="ECO:0000259" key="14">
    <source>
        <dbReference type="Pfam" id="PF21305"/>
    </source>
</evidence>
<evidence type="ECO:0000256" key="4">
    <source>
        <dbReference type="ARBA" id="ARBA00022452"/>
    </source>
</evidence>
<sequence>MKKAVLNTTKFFATAVLAASLFAVSVEAAGPSYTVNFKDADIQEVVKYVADTTGRTFIVDPSVKGRIKVISSKEMTQDELYNLFLAVLDVHGFAAIESGDVTRIVSSKEARSLPLEVKDTATRGSDGMITQVIQLKNVSASKALPVLRPMVPQHAHMAAYDPSNAIIITDTEANIARLQEVIDRIDRSAVYTTELVNLKHAGAEDLVRILTQLQRQEAGKAGNDNAPMLVADKRSNGVLISGDDLARSKVKDLIRRLDMPQQQSGNVQVVYLEYAEAKQVATVLTNVVKNMSKLDKAEGAAATETSVEADEDTNSLLITADPATLQSLKSVIARLDIRRAQVLVEAIIVEILDDNSQDLGVQWLFGTKNGTFGSSALPNSALGSIDADEDDGLGAMIGGLASITGQTLGQVSTGGGTDFLVLVNALQSQTDANILSTPSIVTSDNHTATINVGQNVPFVTGSFTNSNSDSSNPFQTIQRENVGIMLEVTPHINEGNSVVLEIKQEVSSIAANTVSATDLITNKRTIETKVLASDGEVVVLGGLMQDDVQTGEQKVPLLGDIPFLGRLFRSTSETIVKSNLLVFIRATVLRDDDAMRGATAEKYRYIYEIQQKTGSMQGSFIDAPEQNKMAPWNPGKGELFIMPGAEKAQQEAESGK</sequence>
<evidence type="ECO:0000313" key="16">
    <source>
        <dbReference type="Proteomes" id="UP001595840"/>
    </source>
</evidence>
<dbReference type="EMBL" id="JBHSCX010000003">
    <property type="protein sequence ID" value="MFC4361117.1"/>
    <property type="molecule type" value="Genomic_DNA"/>
</dbReference>
<keyword evidence="5" id="KW-0812">Transmembrane</keyword>
<dbReference type="RefSeq" id="WP_290260247.1">
    <property type="nucleotide sequence ID" value="NZ_JAUFQG010000004.1"/>
</dbReference>
<evidence type="ECO:0000256" key="7">
    <source>
        <dbReference type="ARBA" id="ARBA00022927"/>
    </source>
</evidence>
<protein>
    <submittedName>
        <fullName evidence="15">Type II secretion system secretin GspD</fullName>
    </submittedName>
</protein>
<evidence type="ECO:0000256" key="1">
    <source>
        <dbReference type="ARBA" id="ARBA00004442"/>
    </source>
</evidence>
<dbReference type="Pfam" id="PF21305">
    <property type="entry name" value="type_II_gspD_N0"/>
    <property type="match status" value="1"/>
</dbReference>
<feature type="domain" description="NolW-like" evidence="13">
    <location>
        <begin position="267"/>
        <end position="341"/>
    </location>
</feature>
<keyword evidence="9" id="KW-0998">Cell outer membrane</keyword>
<keyword evidence="4" id="KW-1134">Transmembrane beta strand</keyword>
<feature type="signal peptide" evidence="11">
    <location>
        <begin position="1"/>
        <end position="28"/>
    </location>
</feature>
<comment type="subcellular location">
    <subcellularLocation>
        <location evidence="1 10">Cell outer membrane</location>
    </subcellularLocation>
</comment>
<keyword evidence="3 10" id="KW-0813">Transport</keyword>
<evidence type="ECO:0000256" key="10">
    <source>
        <dbReference type="RuleBase" id="RU004004"/>
    </source>
</evidence>
<evidence type="ECO:0000259" key="12">
    <source>
        <dbReference type="Pfam" id="PF00263"/>
    </source>
</evidence>
<evidence type="ECO:0000313" key="15">
    <source>
        <dbReference type="EMBL" id="MFC4361117.1"/>
    </source>
</evidence>
<evidence type="ECO:0000256" key="8">
    <source>
        <dbReference type="ARBA" id="ARBA00023136"/>
    </source>
</evidence>
<reference evidence="16" key="1">
    <citation type="journal article" date="2019" name="Int. J. Syst. Evol. Microbiol.">
        <title>The Global Catalogue of Microorganisms (GCM) 10K type strain sequencing project: providing services to taxonomists for standard genome sequencing and annotation.</title>
        <authorList>
            <consortium name="The Broad Institute Genomics Platform"/>
            <consortium name="The Broad Institute Genome Sequencing Center for Infectious Disease"/>
            <person name="Wu L."/>
            <person name="Ma J."/>
        </authorList>
    </citation>
    <scope>NUCLEOTIDE SEQUENCE [LARGE SCALE GENOMIC DNA]</scope>
    <source>
        <strain evidence="16">CECT 8570</strain>
    </source>
</reference>
<evidence type="ECO:0000256" key="9">
    <source>
        <dbReference type="ARBA" id="ARBA00023237"/>
    </source>
</evidence>
<dbReference type="Proteomes" id="UP001595840">
    <property type="component" value="Unassembled WGS sequence"/>
</dbReference>
<dbReference type="Pfam" id="PF03958">
    <property type="entry name" value="Secretin_N"/>
    <property type="match status" value="3"/>
</dbReference>
<evidence type="ECO:0000256" key="11">
    <source>
        <dbReference type="SAM" id="SignalP"/>
    </source>
</evidence>
<feature type="domain" description="Type II/III secretion system secretin-like" evidence="12">
    <location>
        <begin position="425"/>
        <end position="590"/>
    </location>
</feature>
<dbReference type="PANTHER" id="PTHR30332">
    <property type="entry name" value="PROBABLE GENERAL SECRETION PATHWAY PROTEIN D"/>
    <property type="match status" value="1"/>
</dbReference>
<dbReference type="Pfam" id="PF00263">
    <property type="entry name" value="Secretin"/>
    <property type="match status" value="1"/>
</dbReference>
<dbReference type="InterPro" id="IPR004845">
    <property type="entry name" value="T2SS_GspD_CS"/>
</dbReference>
<keyword evidence="7" id="KW-0653">Protein transport</keyword>
<evidence type="ECO:0000256" key="5">
    <source>
        <dbReference type="ARBA" id="ARBA00022692"/>
    </source>
</evidence>
<dbReference type="InterPro" id="IPR050810">
    <property type="entry name" value="Bact_Secretion_Sys_Channel"/>
</dbReference>
<proteinExistence type="inferred from homology"/>
<dbReference type="InterPro" id="IPR013356">
    <property type="entry name" value="T2SS_GspD"/>
</dbReference>
<dbReference type="Gene3D" id="3.30.1370.120">
    <property type="match status" value="3"/>
</dbReference>
<dbReference type="InterPro" id="IPR049371">
    <property type="entry name" value="GspD-like_N0"/>
</dbReference>